<sequence length="141" mass="15653">MVEMSSSCTAEPPIYCSPHASFSSTPSPSTLISMEKHQRHQSTAANTTTNAIDTNDCVLSRRLLDYSPSTTTTLSTASDALRIAHEQLRKVYIAEASLLTNMEQCSNSPDFDHIMDGLRRLAVYEADIQRRLFCHIQLLSS</sequence>
<evidence type="ECO:0000313" key="2">
    <source>
        <dbReference type="EMBL" id="KAK5975619.1"/>
    </source>
</evidence>
<protein>
    <submittedName>
        <fullName evidence="3">Uncharacterized protein</fullName>
    </submittedName>
</protein>
<dbReference type="AlphaFoldDB" id="A0AAN8FV08"/>
<name>A0AAN8FV08_TRICO</name>
<evidence type="ECO:0000313" key="4">
    <source>
        <dbReference type="Proteomes" id="UP001331761"/>
    </source>
</evidence>
<accession>A0AAN8FV08</accession>
<gene>
    <name evidence="2" type="ORF">GCK32_012435</name>
    <name evidence="3" type="ORF">GCK32_012513</name>
</gene>
<proteinExistence type="predicted"/>
<evidence type="ECO:0000313" key="3">
    <source>
        <dbReference type="EMBL" id="KAK5982055.1"/>
    </source>
</evidence>
<organism evidence="3 4">
    <name type="scientific">Trichostrongylus colubriformis</name>
    <name type="common">Black scour worm</name>
    <dbReference type="NCBI Taxonomy" id="6319"/>
    <lineage>
        <taxon>Eukaryota</taxon>
        <taxon>Metazoa</taxon>
        <taxon>Ecdysozoa</taxon>
        <taxon>Nematoda</taxon>
        <taxon>Chromadorea</taxon>
        <taxon>Rhabditida</taxon>
        <taxon>Rhabditina</taxon>
        <taxon>Rhabditomorpha</taxon>
        <taxon>Strongyloidea</taxon>
        <taxon>Trichostrongylidae</taxon>
        <taxon>Trichostrongylus</taxon>
    </lineage>
</organism>
<dbReference type="EMBL" id="WIXE01005583">
    <property type="protein sequence ID" value="KAK5982055.1"/>
    <property type="molecule type" value="Genomic_DNA"/>
</dbReference>
<dbReference type="EMBL" id="WIXE01012830">
    <property type="protein sequence ID" value="KAK5975619.1"/>
    <property type="molecule type" value="Genomic_DNA"/>
</dbReference>
<keyword evidence="4" id="KW-1185">Reference proteome</keyword>
<reference evidence="3 4" key="1">
    <citation type="submission" date="2019-10" db="EMBL/GenBank/DDBJ databases">
        <title>Assembly and Annotation for the nematode Trichostrongylus colubriformis.</title>
        <authorList>
            <person name="Martin J."/>
        </authorList>
    </citation>
    <scope>NUCLEOTIDE SEQUENCE [LARGE SCALE GENOMIC DNA]</scope>
    <source>
        <strain evidence="3">G859</strain>
        <tissue evidence="3">Whole worm</tissue>
    </source>
</reference>
<dbReference type="Proteomes" id="UP001331761">
    <property type="component" value="Unassembled WGS sequence"/>
</dbReference>
<evidence type="ECO:0000256" key="1">
    <source>
        <dbReference type="SAM" id="MobiDB-lite"/>
    </source>
</evidence>
<feature type="region of interest" description="Disordered" evidence="1">
    <location>
        <begin position="27"/>
        <end position="48"/>
    </location>
</feature>
<comment type="caution">
    <text evidence="3">The sequence shown here is derived from an EMBL/GenBank/DDBJ whole genome shotgun (WGS) entry which is preliminary data.</text>
</comment>